<feature type="domain" description="Hydantoinase/oxoprolinase N-terminal" evidence="2">
    <location>
        <begin position="8"/>
        <end position="177"/>
    </location>
</feature>
<evidence type="ECO:0000259" key="2">
    <source>
        <dbReference type="Pfam" id="PF05378"/>
    </source>
</evidence>
<dbReference type="Pfam" id="PF05378">
    <property type="entry name" value="Hydant_A_N"/>
    <property type="match status" value="1"/>
</dbReference>
<feature type="domain" description="Hydantoinase A/oxoprolinase" evidence="1">
    <location>
        <begin position="197"/>
        <end position="376"/>
    </location>
</feature>
<evidence type="ECO:0000259" key="1">
    <source>
        <dbReference type="Pfam" id="PF01968"/>
    </source>
</evidence>
<dbReference type="InterPro" id="IPR045079">
    <property type="entry name" value="Oxoprolinase-like"/>
</dbReference>
<dbReference type="InterPro" id="IPR008040">
    <property type="entry name" value="Hydant_A_N"/>
</dbReference>
<dbReference type="SUPFAM" id="SSF53067">
    <property type="entry name" value="Actin-like ATPase domain"/>
    <property type="match status" value="2"/>
</dbReference>
<reference evidence="3" key="1">
    <citation type="submission" date="2023-04" db="EMBL/GenBank/DDBJ databases">
        <title>Sphingomonas sp. MAHUQ-71 isolated from rice field.</title>
        <authorList>
            <person name="Huq M.A."/>
        </authorList>
    </citation>
    <scope>NUCLEOTIDE SEQUENCE</scope>
    <source>
        <strain evidence="3">MAHUQ-71</strain>
    </source>
</reference>
<dbReference type="Gene3D" id="3.30.420.40">
    <property type="match status" value="1"/>
</dbReference>
<organism evidence="3 4">
    <name type="scientific">Sphingomonas oryzagri</name>
    <dbReference type="NCBI Taxonomy" id="3042314"/>
    <lineage>
        <taxon>Bacteria</taxon>
        <taxon>Pseudomonadati</taxon>
        <taxon>Pseudomonadota</taxon>
        <taxon>Alphaproteobacteria</taxon>
        <taxon>Sphingomonadales</taxon>
        <taxon>Sphingomonadaceae</taxon>
        <taxon>Sphingomonas</taxon>
    </lineage>
</organism>
<dbReference type="InterPro" id="IPR002821">
    <property type="entry name" value="Hydantoinase_A"/>
</dbReference>
<sequence>MIGACSVRVGVDVGGTNTDAVLMDGREVVAWTKAQTTADVSGGVASAIRTVLEDAGIAPGAISSVMIGTTHFTNALVERKHLSPVGILRLASPSGEALPPKTGWPAGLSGSIGDHVFLLGGGYEVDGREIAPLDEAGVREAAHTLRNAGIFAIAIISAFAPVNNAMEMRAAEIVKEEFPDAVLTLSSAIGRIGLIERENAAILNAALSDLAVRIAASFEEALRGLGIEAPLYISQNDGTLISAAQAAAYPVMTIGSGPTNSMRGAAFLTGLTDAIVMDVGGTTTDIGVLANGFPRESSVAVDIGGVRTNFRMPDILAIGLGGGTRIHLDEALYEAEAIDDAALRIGPDSVGFRIVEDARLFGGDTLTASDVGVALGLARFGAPEKLPALSDAALSAIASRIRDMLEEGIDRMKTARLDATVLAVGGGAFLVPDILKGAAQVIRPPHAPIANAVGAAIAQVGAQIEKVLDYDATPRAEALDAMKADVAAQAVAAGGDAATVQIVEVEEIFLSYLPGRAAQVRMKAVADLAEGGDRVHADAVAGVAHAL</sequence>
<dbReference type="InterPro" id="IPR043129">
    <property type="entry name" value="ATPase_NBD"/>
</dbReference>
<dbReference type="EMBL" id="JARYGZ010000001">
    <property type="protein sequence ID" value="MDH7637713.1"/>
    <property type="molecule type" value="Genomic_DNA"/>
</dbReference>
<name>A0ABT6MYZ6_9SPHN</name>
<dbReference type="Proteomes" id="UP001160625">
    <property type="component" value="Unassembled WGS sequence"/>
</dbReference>
<evidence type="ECO:0000313" key="4">
    <source>
        <dbReference type="Proteomes" id="UP001160625"/>
    </source>
</evidence>
<evidence type="ECO:0000313" key="3">
    <source>
        <dbReference type="EMBL" id="MDH7637713.1"/>
    </source>
</evidence>
<gene>
    <name evidence="3" type="ORF">QGN17_03120</name>
</gene>
<accession>A0ABT6MYZ6</accession>
<dbReference type="PANTHER" id="PTHR11365">
    <property type="entry name" value="5-OXOPROLINASE RELATED"/>
    <property type="match status" value="1"/>
</dbReference>
<dbReference type="PANTHER" id="PTHR11365:SF10">
    <property type="entry name" value="HYDANTOINASE_OXOPROLINASE"/>
    <property type="match status" value="1"/>
</dbReference>
<dbReference type="RefSeq" id="WP_281043055.1">
    <property type="nucleotide sequence ID" value="NZ_JARYGZ010000001.1"/>
</dbReference>
<proteinExistence type="predicted"/>
<comment type="caution">
    <text evidence="3">The sequence shown here is derived from an EMBL/GenBank/DDBJ whole genome shotgun (WGS) entry which is preliminary data.</text>
</comment>
<protein>
    <submittedName>
        <fullName evidence="3">Hydantoinase/oxoprolinase family protein</fullName>
    </submittedName>
</protein>
<dbReference type="Pfam" id="PF01968">
    <property type="entry name" value="Hydantoinase_A"/>
    <property type="match status" value="1"/>
</dbReference>
<keyword evidence="4" id="KW-1185">Reference proteome</keyword>